<keyword evidence="3" id="KW-1185">Reference proteome</keyword>
<proteinExistence type="predicted"/>
<protein>
    <submittedName>
        <fullName evidence="2">Uncharacterized protein</fullName>
    </submittedName>
</protein>
<reference evidence="2 3" key="1">
    <citation type="submission" date="2020-03" db="EMBL/GenBank/DDBJ databases">
        <title>Dissostichus mawsoni Genome sequencing and assembly.</title>
        <authorList>
            <person name="Park H."/>
        </authorList>
    </citation>
    <scope>NUCLEOTIDE SEQUENCE [LARGE SCALE GENOMIC DNA]</scope>
    <source>
        <strain evidence="2">DM0001</strain>
        <tissue evidence="2">Muscle</tissue>
    </source>
</reference>
<feature type="compositionally biased region" description="Basic and acidic residues" evidence="1">
    <location>
        <begin position="125"/>
        <end position="136"/>
    </location>
</feature>
<dbReference type="EMBL" id="JAAKFY010000007">
    <property type="protein sequence ID" value="KAF3855384.1"/>
    <property type="molecule type" value="Genomic_DNA"/>
</dbReference>
<name>A0A7J5Z0P8_DISMA</name>
<feature type="compositionally biased region" description="Basic and acidic residues" evidence="1">
    <location>
        <begin position="14"/>
        <end position="54"/>
    </location>
</feature>
<dbReference type="Pfam" id="PF15485">
    <property type="entry name" value="DUF4643"/>
    <property type="match status" value="1"/>
</dbReference>
<gene>
    <name evidence="2" type="ORF">F7725_023439</name>
</gene>
<accession>A0A7J5Z0P8</accession>
<dbReference type="AlphaFoldDB" id="A0A7J5Z0P8"/>
<comment type="caution">
    <text evidence="2">The sequence shown here is derived from an EMBL/GenBank/DDBJ whole genome shotgun (WGS) entry which is preliminary data.</text>
</comment>
<sequence>MVVEQEEPTFPEVGPKKEAAGTDQKEVKKADEKAKEKAVDKPENQDENETKDAPENIMHQIELNKSEDKKTQEETDDQKEVPSFAQRLPLLLFSPKFDAKKLKEAASRPTTKISTVFEMGLIGRKGQEEEPKDFNRTARGFAAT</sequence>
<dbReference type="InterPro" id="IPR028004">
    <property type="entry name" value="DUF4643"/>
</dbReference>
<organism evidence="2 3">
    <name type="scientific">Dissostichus mawsoni</name>
    <name type="common">Antarctic cod</name>
    <dbReference type="NCBI Taxonomy" id="36200"/>
    <lineage>
        <taxon>Eukaryota</taxon>
        <taxon>Metazoa</taxon>
        <taxon>Chordata</taxon>
        <taxon>Craniata</taxon>
        <taxon>Vertebrata</taxon>
        <taxon>Euteleostomi</taxon>
        <taxon>Actinopterygii</taxon>
        <taxon>Neopterygii</taxon>
        <taxon>Teleostei</taxon>
        <taxon>Neoteleostei</taxon>
        <taxon>Acanthomorphata</taxon>
        <taxon>Eupercaria</taxon>
        <taxon>Perciformes</taxon>
        <taxon>Notothenioidei</taxon>
        <taxon>Nototheniidae</taxon>
        <taxon>Dissostichus</taxon>
    </lineage>
</organism>
<dbReference type="PANTHER" id="PTHR38004:SF1">
    <property type="entry name" value="PROLINE-RICH PROTEIN 33"/>
    <property type="match status" value="1"/>
</dbReference>
<evidence type="ECO:0000313" key="2">
    <source>
        <dbReference type="EMBL" id="KAF3855384.1"/>
    </source>
</evidence>
<feature type="compositionally biased region" description="Basic and acidic residues" evidence="1">
    <location>
        <begin position="62"/>
        <end position="73"/>
    </location>
</feature>
<dbReference type="Proteomes" id="UP000518266">
    <property type="component" value="Unassembled WGS sequence"/>
</dbReference>
<feature type="region of interest" description="Disordered" evidence="1">
    <location>
        <begin position="124"/>
        <end position="144"/>
    </location>
</feature>
<dbReference type="PANTHER" id="PTHR38004">
    <property type="entry name" value="PROLINE-RICH PROTEIN 33"/>
    <property type="match status" value="1"/>
</dbReference>
<dbReference type="OrthoDB" id="329227at2759"/>
<evidence type="ECO:0000256" key="1">
    <source>
        <dbReference type="SAM" id="MobiDB-lite"/>
    </source>
</evidence>
<evidence type="ECO:0000313" key="3">
    <source>
        <dbReference type="Proteomes" id="UP000518266"/>
    </source>
</evidence>
<feature type="region of interest" description="Disordered" evidence="1">
    <location>
        <begin position="1"/>
        <end position="83"/>
    </location>
</feature>